<dbReference type="Gene3D" id="2.60.34.10">
    <property type="entry name" value="Substrate Binding Domain Of DNAk, Chain A, domain 1"/>
    <property type="match status" value="1"/>
</dbReference>
<dbReference type="PRINTS" id="PR00301">
    <property type="entry name" value="HEATSHOCK70"/>
</dbReference>
<evidence type="ECO:0000256" key="6">
    <source>
        <dbReference type="SAM" id="MobiDB-lite"/>
    </source>
</evidence>
<dbReference type="GO" id="GO:0140662">
    <property type="term" value="F:ATP-dependent protein folding chaperone"/>
    <property type="evidence" value="ECO:0007669"/>
    <property type="project" value="InterPro"/>
</dbReference>
<evidence type="ECO:0000256" key="1">
    <source>
        <dbReference type="ARBA" id="ARBA00007381"/>
    </source>
</evidence>
<sequence>MNGRPKSNKYANQELDQDEDATDAPSGKIVNKRIRTNVDPYARKDRGLLPVANSDWTTQLRTAVTSRPIQSKSKPHPPTSLVGNSLNDPILQNLEDRAQDALREAASNAIVDGSEHPPVAGGSGEQGERVAANDQTMGDAGLGQEGSTEEGEEKAWEDEEKEPVPNTRKGLPKEARKLIKELYDGELDRSAYTALLLLLHSTRRQSRKDTWGKKKNRKVPWTQEGSYECTTSATHRDKEDVALATPQEISAMILAKMKETAEAYLGHDVTHAVITVPAYFNDEQRQATKDAGRIAGLKVLRLLNEPTAAALAYGLGTTQESGVATTIVYDLGGGTFDVSLLRVCNGVFEVLATAGIARLGGEDFDNRIIDYFVAKYQKETATNIRSNKRSMSKLKREVERAKRALSSQLTARLEIESLEGGNDFSDVLTRAKFEELNLDLFQQTLGPISKVLADARLTASEIDHVVLIGGSTRISKIRQLLRDFFDGKEPEMGVNPDKAVAYGAAIQGSILSGAHGLSRNLVLVDVCPFTLGIATSGSVFNRLIQRNTPIPVQRLETFSTATNNQQSVLIQVYQGENDLAKGNTLLGTFKLTGIPIAALGVPQIEVVFALDANGILVVSAHDKDSGNSESITITSNTSQLDALELNRMTQEAQDFAAQDKALKERSQSLNELQQMVSTYLKIAGDTILT</sequence>
<evidence type="ECO:0000313" key="7">
    <source>
        <dbReference type="EMBL" id="CAE6462483.1"/>
    </source>
</evidence>
<dbReference type="Proteomes" id="UP000663850">
    <property type="component" value="Unassembled WGS sequence"/>
</dbReference>
<evidence type="ECO:0000313" key="8">
    <source>
        <dbReference type="Proteomes" id="UP000663850"/>
    </source>
</evidence>
<feature type="region of interest" description="Disordered" evidence="6">
    <location>
        <begin position="63"/>
        <end position="87"/>
    </location>
</feature>
<feature type="region of interest" description="Disordered" evidence="6">
    <location>
        <begin position="109"/>
        <end position="169"/>
    </location>
</feature>
<dbReference type="SUPFAM" id="SSF53067">
    <property type="entry name" value="Actin-like ATPase domain"/>
    <property type="match status" value="2"/>
</dbReference>
<dbReference type="FunFam" id="2.60.34.10:FF:000012">
    <property type="entry name" value="Heat shock 70 kDa protein"/>
    <property type="match status" value="1"/>
</dbReference>
<protein>
    <submittedName>
        <fullName evidence="7">Uncharacterized protein</fullName>
    </submittedName>
</protein>
<evidence type="ECO:0000256" key="5">
    <source>
        <dbReference type="SAM" id="Coils"/>
    </source>
</evidence>
<feature type="compositionally biased region" description="Acidic residues" evidence="6">
    <location>
        <begin position="147"/>
        <end position="161"/>
    </location>
</feature>
<keyword evidence="5" id="KW-0175">Coiled coil</keyword>
<dbReference type="InterPro" id="IPR018181">
    <property type="entry name" value="Heat_shock_70_CS"/>
</dbReference>
<gene>
    <name evidence="7" type="ORF">RDB_LOCUS53021</name>
</gene>
<reference evidence="7" key="1">
    <citation type="submission" date="2021-01" db="EMBL/GenBank/DDBJ databases">
        <authorList>
            <person name="Kaushik A."/>
        </authorList>
    </citation>
    <scope>NUCLEOTIDE SEQUENCE</scope>
    <source>
        <strain evidence="7">Type strain: AG8-Rh-89/</strain>
    </source>
</reference>
<dbReference type="FunFam" id="3.30.420.40:FF:000545">
    <property type="entry name" value="Endoplasmic reticulum chaperone BiP"/>
    <property type="match status" value="1"/>
</dbReference>
<accession>A0A8H3BRU6</accession>
<proteinExistence type="inferred from homology"/>
<dbReference type="InterPro" id="IPR013126">
    <property type="entry name" value="Hsp_70_fam"/>
</dbReference>
<keyword evidence="2 4" id="KW-0547">Nucleotide-binding</keyword>
<dbReference type="SUPFAM" id="SSF100920">
    <property type="entry name" value="Heat shock protein 70kD (HSP70), peptide-binding domain"/>
    <property type="match status" value="1"/>
</dbReference>
<evidence type="ECO:0000256" key="4">
    <source>
        <dbReference type="RuleBase" id="RU003322"/>
    </source>
</evidence>
<dbReference type="Gene3D" id="3.90.640.10">
    <property type="entry name" value="Actin, Chain A, domain 4"/>
    <property type="match status" value="1"/>
</dbReference>
<dbReference type="EMBL" id="CAJMWZ010002795">
    <property type="protein sequence ID" value="CAE6462483.1"/>
    <property type="molecule type" value="Genomic_DNA"/>
</dbReference>
<dbReference type="InterPro" id="IPR029047">
    <property type="entry name" value="HSP70_peptide-bd_sf"/>
</dbReference>
<name>A0A8H3BRU6_9AGAM</name>
<comment type="caution">
    <text evidence="7">The sequence shown here is derived from an EMBL/GenBank/DDBJ whole genome shotgun (WGS) entry which is preliminary data.</text>
</comment>
<evidence type="ECO:0000256" key="3">
    <source>
        <dbReference type="ARBA" id="ARBA00022840"/>
    </source>
</evidence>
<organism evidence="7 8">
    <name type="scientific">Rhizoctonia solani</name>
    <dbReference type="NCBI Taxonomy" id="456999"/>
    <lineage>
        <taxon>Eukaryota</taxon>
        <taxon>Fungi</taxon>
        <taxon>Dikarya</taxon>
        <taxon>Basidiomycota</taxon>
        <taxon>Agaricomycotina</taxon>
        <taxon>Agaricomycetes</taxon>
        <taxon>Cantharellales</taxon>
        <taxon>Ceratobasidiaceae</taxon>
        <taxon>Rhizoctonia</taxon>
    </lineage>
</organism>
<dbReference type="AlphaFoldDB" id="A0A8H3BRU6"/>
<evidence type="ECO:0000256" key="2">
    <source>
        <dbReference type="ARBA" id="ARBA00022741"/>
    </source>
</evidence>
<comment type="similarity">
    <text evidence="1 4">Belongs to the heat shock protein 70 family.</text>
</comment>
<dbReference type="InterPro" id="IPR043129">
    <property type="entry name" value="ATPase_NBD"/>
</dbReference>
<dbReference type="GO" id="GO:0005524">
    <property type="term" value="F:ATP binding"/>
    <property type="evidence" value="ECO:0007669"/>
    <property type="project" value="UniProtKB-KW"/>
</dbReference>
<keyword evidence="3 4" id="KW-0067">ATP-binding</keyword>
<dbReference type="Gene3D" id="3.30.420.40">
    <property type="match status" value="2"/>
</dbReference>
<feature type="coiled-coil region" evidence="5">
    <location>
        <begin position="384"/>
        <end position="411"/>
    </location>
</feature>
<dbReference type="Pfam" id="PF00012">
    <property type="entry name" value="HSP70"/>
    <property type="match status" value="1"/>
</dbReference>
<dbReference type="PROSITE" id="PS00329">
    <property type="entry name" value="HSP70_2"/>
    <property type="match status" value="1"/>
</dbReference>
<feature type="compositionally biased region" description="Polar residues" evidence="6">
    <location>
        <begin position="63"/>
        <end position="72"/>
    </location>
</feature>
<feature type="region of interest" description="Disordered" evidence="6">
    <location>
        <begin position="1"/>
        <end position="28"/>
    </location>
</feature>
<dbReference type="FunFam" id="3.90.640.10:FF:000002">
    <property type="entry name" value="Heat shock 70 kDa"/>
    <property type="match status" value="1"/>
</dbReference>
<dbReference type="PANTHER" id="PTHR19375">
    <property type="entry name" value="HEAT SHOCK PROTEIN 70KDA"/>
    <property type="match status" value="1"/>
</dbReference>